<dbReference type="InterPro" id="IPR000757">
    <property type="entry name" value="Beta-glucanase-like"/>
</dbReference>
<dbReference type="PANTHER" id="PTHR10963:SF55">
    <property type="entry name" value="GLYCOSIDE HYDROLASE FAMILY 16 PROTEIN"/>
    <property type="match status" value="1"/>
</dbReference>
<dbReference type="Proteomes" id="UP001243717">
    <property type="component" value="Unassembled WGS sequence"/>
</dbReference>
<dbReference type="InterPro" id="IPR050546">
    <property type="entry name" value="Glycosyl_Hydrlase_16"/>
</dbReference>
<dbReference type="RefSeq" id="WP_308984362.1">
    <property type="nucleotide sequence ID" value="NZ_JARXIC010000006.1"/>
</dbReference>
<keyword evidence="2" id="KW-0732">Signal</keyword>
<evidence type="ECO:0000256" key="2">
    <source>
        <dbReference type="SAM" id="SignalP"/>
    </source>
</evidence>
<dbReference type="Gene3D" id="2.60.120.200">
    <property type="match status" value="1"/>
</dbReference>
<keyword evidence="5" id="KW-1185">Reference proteome</keyword>
<proteinExistence type="inferred from homology"/>
<feature type="chain" id="PRO_5045766044" description="GH16 domain-containing protein" evidence="2">
    <location>
        <begin position="21"/>
        <end position="468"/>
    </location>
</feature>
<name>A0ABU1AGG2_9BACT</name>
<organism evidence="4 5">
    <name type="scientific">Thalassobacterium sedimentorum</name>
    <dbReference type="NCBI Taxonomy" id="3041258"/>
    <lineage>
        <taxon>Bacteria</taxon>
        <taxon>Pseudomonadati</taxon>
        <taxon>Verrucomicrobiota</taxon>
        <taxon>Opitutia</taxon>
        <taxon>Puniceicoccales</taxon>
        <taxon>Coraliomargaritaceae</taxon>
        <taxon>Thalassobacterium</taxon>
    </lineage>
</organism>
<evidence type="ECO:0000256" key="1">
    <source>
        <dbReference type="ARBA" id="ARBA00006865"/>
    </source>
</evidence>
<comment type="similarity">
    <text evidence="1">Belongs to the glycosyl hydrolase 16 family.</text>
</comment>
<dbReference type="SUPFAM" id="SSF49899">
    <property type="entry name" value="Concanavalin A-like lectins/glucanases"/>
    <property type="match status" value="1"/>
</dbReference>
<feature type="domain" description="GH16" evidence="3">
    <location>
        <begin position="143"/>
        <end position="468"/>
    </location>
</feature>
<dbReference type="Gene3D" id="2.60.120.260">
    <property type="entry name" value="Galactose-binding domain-like"/>
    <property type="match status" value="1"/>
</dbReference>
<dbReference type="PROSITE" id="PS51762">
    <property type="entry name" value="GH16_2"/>
    <property type="match status" value="1"/>
</dbReference>
<accession>A0ABU1AGG2</accession>
<gene>
    <name evidence="4" type="ORF">QEH59_05535</name>
</gene>
<protein>
    <recommendedName>
        <fullName evidence="3">GH16 domain-containing protein</fullName>
    </recommendedName>
</protein>
<feature type="signal peptide" evidence="2">
    <location>
        <begin position="1"/>
        <end position="20"/>
    </location>
</feature>
<dbReference type="InterPro" id="IPR013320">
    <property type="entry name" value="ConA-like_dom_sf"/>
</dbReference>
<evidence type="ECO:0000313" key="4">
    <source>
        <dbReference type="EMBL" id="MDQ8193875.1"/>
    </source>
</evidence>
<sequence>MKKILPIIFTSLSLPLSIHAWQDSFEGPDHNWEASPNTTLAVVRQEVGIPAEAVSDGQQCLMLSGSKGHAWNQLAIRKDLLSKIKSSTSLSFDVYVPEESLPATGWAKIQVRIYGGQGNSADFDITSELELDLNAEGGKSYHFSWDYAADPAFDQDIYWGHIGIVSIASGGSMAPIYIDNMQLFNANELDAELQTDAFLLSDKWELIWNDEFEGKKGDAPAEHWRPGAIWRADGTWRDSTLAPEEAYLDGRGNLTMRTRYENGKRLAPYLVTSEKDTYSKDDSITFGPGEEGIYIEWRANVSQFKAHAAWFALWLFSDNPYTGDAALGSEIDVMEYVPFKGPNYSLMNKFNAAIHIRDGGKSVQPPQPHGLVSFDEKVWNTWGLYWTKDIQVYYLNGEPYWVNRNKDYISTDDTHGIRLTIEIANGDPANGNKNHWGHAVGRFEDNPESRLPSFAYVDYVRVYRKLAE</sequence>
<evidence type="ECO:0000313" key="5">
    <source>
        <dbReference type="Proteomes" id="UP001243717"/>
    </source>
</evidence>
<dbReference type="PANTHER" id="PTHR10963">
    <property type="entry name" value="GLYCOSYL HYDROLASE-RELATED"/>
    <property type="match status" value="1"/>
</dbReference>
<reference evidence="4 5" key="1">
    <citation type="submission" date="2023-04" db="EMBL/GenBank/DDBJ databases">
        <title>A novel bacteria isolated from coastal sediment.</title>
        <authorList>
            <person name="Liu X.-J."/>
            <person name="Du Z.-J."/>
        </authorList>
    </citation>
    <scope>NUCLEOTIDE SEQUENCE [LARGE SCALE GENOMIC DNA]</scope>
    <source>
        <strain evidence="4 5">SDUM461004</strain>
    </source>
</reference>
<evidence type="ECO:0000259" key="3">
    <source>
        <dbReference type="PROSITE" id="PS51762"/>
    </source>
</evidence>
<dbReference type="EMBL" id="JARXIC010000006">
    <property type="protein sequence ID" value="MDQ8193875.1"/>
    <property type="molecule type" value="Genomic_DNA"/>
</dbReference>
<comment type="caution">
    <text evidence="4">The sequence shown here is derived from an EMBL/GenBank/DDBJ whole genome shotgun (WGS) entry which is preliminary data.</text>
</comment>